<accession>A0ABU7SD22</accession>
<dbReference type="Gene3D" id="2.60.40.3670">
    <property type="match status" value="1"/>
</dbReference>
<dbReference type="Pfam" id="PF13768">
    <property type="entry name" value="VWA_3"/>
    <property type="match status" value="1"/>
</dbReference>
<keyword evidence="3" id="KW-1185">Reference proteome</keyword>
<sequence>MSGVPHFVAEVDHNEYLPAGGQVVDAILTVTASGPDLRDPATVPTAAQVIMVDTSGSMAMPPTKLAEAKRATAVAIDTLRDGVAFAVVSGTAVARMVYPVQPGMVPANAQTRAAAKAAVAGLRADGGTAIGRWLDLANWLFASCPAEVRHAILLTDGRNEHEKPEDLRRILAACEGRFVCDSRGIGSGWVAGELRAIASALLGTADGLEHPAQLPAAFQAMTASAMGKRVADVALRIWSPAGATVRMVKQVFPHVEELTGRRRAVSARIGDYPTGAWGAETREYHLSVALEPDSVGEEVLAARVSLVSAGQVLTERLILARWTDDTMLSTRISPQVAHYTGQAELAAAIQEGLRAREAGDVETATALLGRAVQLAAESGHDETAMLLGRVVEVVDAPTGTIRLKRQVAALDAELTDVRSVKTVRVKKEQG</sequence>
<dbReference type="InterPro" id="IPR041176">
    <property type="entry name" value="VWA_3_C"/>
</dbReference>
<reference evidence="2 3" key="1">
    <citation type="submission" date="2024-01" db="EMBL/GenBank/DDBJ databases">
        <title>Genome insights into Plantactinospora veratri sp. nov.</title>
        <authorList>
            <person name="Wang L."/>
        </authorList>
    </citation>
    <scope>NUCLEOTIDE SEQUENCE [LARGE SCALE GENOMIC DNA]</scope>
    <source>
        <strain evidence="2 3">NEAU-FHS4</strain>
    </source>
</reference>
<evidence type="ECO:0000259" key="1">
    <source>
        <dbReference type="SMART" id="SM00327"/>
    </source>
</evidence>
<gene>
    <name evidence="2" type="ORF">V1634_13535</name>
</gene>
<proteinExistence type="predicted"/>
<organism evidence="2 3">
    <name type="scientific">Plantactinospora veratri</name>
    <dbReference type="NCBI Taxonomy" id="1436122"/>
    <lineage>
        <taxon>Bacteria</taxon>
        <taxon>Bacillati</taxon>
        <taxon>Actinomycetota</taxon>
        <taxon>Actinomycetes</taxon>
        <taxon>Micromonosporales</taxon>
        <taxon>Micromonosporaceae</taxon>
        <taxon>Plantactinospora</taxon>
    </lineage>
</organism>
<evidence type="ECO:0000313" key="2">
    <source>
        <dbReference type="EMBL" id="MEE6307846.1"/>
    </source>
</evidence>
<feature type="domain" description="VWFA" evidence="1">
    <location>
        <begin position="45"/>
        <end position="216"/>
    </location>
</feature>
<name>A0ABU7SD22_9ACTN</name>
<dbReference type="Pfam" id="PF18571">
    <property type="entry name" value="VWA_3_C"/>
    <property type="match status" value="1"/>
</dbReference>
<dbReference type="CDD" id="cd00198">
    <property type="entry name" value="vWFA"/>
    <property type="match status" value="1"/>
</dbReference>
<dbReference type="EMBL" id="JAZGQL010000008">
    <property type="protein sequence ID" value="MEE6307846.1"/>
    <property type="molecule type" value="Genomic_DNA"/>
</dbReference>
<dbReference type="InterPro" id="IPR002035">
    <property type="entry name" value="VWF_A"/>
</dbReference>
<dbReference type="Proteomes" id="UP001339911">
    <property type="component" value="Unassembled WGS sequence"/>
</dbReference>
<dbReference type="Gene3D" id="3.40.50.410">
    <property type="entry name" value="von Willebrand factor, type A domain"/>
    <property type="match status" value="1"/>
</dbReference>
<evidence type="ECO:0000313" key="3">
    <source>
        <dbReference type="Proteomes" id="UP001339911"/>
    </source>
</evidence>
<dbReference type="Gene3D" id="1.20.120.1690">
    <property type="match status" value="1"/>
</dbReference>
<dbReference type="InterPro" id="IPR051266">
    <property type="entry name" value="CLCR"/>
</dbReference>
<dbReference type="SMART" id="SM00327">
    <property type="entry name" value="VWA"/>
    <property type="match status" value="1"/>
</dbReference>
<comment type="caution">
    <text evidence="2">The sequence shown here is derived from an EMBL/GenBank/DDBJ whole genome shotgun (WGS) entry which is preliminary data.</text>
</comment>
<dbReference type="SUPFAM" id="SSF53300">
    <property type="entry name" value="vWA-like"/>
    <property type="match status" value="1"/>
</dbReference>
<dbReference type="PANTHER" id="PTHR10579:SF43">
    <property type="entry name" value="ZINC FINGER (C3HC4-TYPE RING FINGER) FAMILY PROTEIN"/>
    <property type="match status" value="1"/>
</dbReference>
<dbReference type="InterPro" id="IPR036465">
    <property type="entry name" value="vWFA_dom_sf"/>
</dbReference>
<dbReference type="RefSeq" id="WP_331208130.1">
    <property type="nucleotide sequence ID" value="NZ_JAZGQL010000008.1"/>
</dbReference>
<dbReference type="PANTHER" id="PTHR10579">
    <property type="entry name" value="CALCIUM-ACTIVATED CHLORIDE CHANNEL REGULATOR"/>
    <property type="match status" value="1"/>
</dbReference>
<protein>
    <submittedName>
        <fullName evidence="2">VWA domain-containing protein</fullName>
    </submittedName>
</protein>